<sequence length="411" mass="46426">MSEKSKPELELLIRSRPGGPNLPGSSGGFVTRRYVANQVALTVKPRRIPEESYEIQAQSRKDRKLFYVIRQLEADKYLFLNEEEYFLWQKMDGLHTLRDVATAYFLKFGSFDFRVIQRFLARARENKLIVIPQTDLVRRSLADEPVSMRSQYLARLRGVDLRLPNVDQKLGVLYGRMRVLFTRPAFACYAILLVIGGVAIVQQAGRGSGAEVLHAGHALLVPVFLLLHVMTVVVHELSHALACKHFGREVKAFGFTFMNRLMPSVYADVTDMWMSTRKARMAVSFAGPLSGLLLGSAGAILAWILPPGIPSSFFWFVAITILALALGSLYPCLFIESDGYHILSDWLRMPALREHSRRVLRDTLRDLVRGKKTRPLTSDERTYFLYGIASFVSVSVVLTTLATLATLRLMR</sequence>
<evidence type="ECO:0000256" key="6">
    <source>
        <dbReference type="ARBA" id="ARBA00023136"/>
    </source>
</evidence>
<evidence type="ECO:0000313" key="9">
    <source>
        <dbReference type="EMBL" id="MRG91700.1"/>
    </source>
</evidence>
<evidence type="ECO:0000256" key="5">
    <source>
        <dbReference type="ARBA" id="ARBA00022989"/>
    </source>
</evidence>
<comment type="cofactor">
    <cofactor evidence="1">
        <name>Zn(2+)</name>
        <dbReference type="ChEBI" id="CHEBI:29105"/>
    </cofactor>
</comment>
<dbReference type="CDD" id="cd05709">
    <property type="entry name" value="S2P-M50"/>
    <property type="match status" value="1"/>
</dbReference>
<keyword evidence="4 7" id="KW-0812">Transmembrane</keyword>
<dbReference type="RefSeq" id="WP_153818587.1">
    <property type="nucleotide sequence ID" value="NZ_WJIE01000002.1"/>
</dbReference>
<comment type="similarity">
    <text evidence="3">Belongs to the peptidase M50B family.</text>
</comment>
<name>A0A6N7PN38_9BACT</name>
<evidence type="ECO:0000256" key="1">
    <source>
        <dbReference type="ARBA" id="ARBA00001947"/>
    </source>
</evidence>
<accession>A0A6N7PN38</accession>
<evidence type="ECO:0000256" key="2">
    <source>
        <dbReference type="ARBA" id="ARBA00004141"/>
    </source>
</evidence>
<dbReference type="GO" id="GO:0016020">
    <property type="term" value="C:membrane"/>
    <property type="evidence" value="ECO:0007669"/>
    <property type="project" value="UniProtKB-SubCell"/>
</dbReference>
<protein>
    <recommendedName>
        <fullName evidence="8">Peptidase M50 domain-containing protein</fullName>
    </recommendedName>
</protein>
<keyword evidence="10" id="KW-1185">Reference proteome</keyword>
<feature type="transmembrane region" description="Helical" evidence="7">
    <location>
        <begin position="217"/>
        <end position="238"/>
    </location>
</feature>
<gene>
    <name evidence="9" type="ORF">GF068_07140</name>
</gene>
<dbReference type="EMBL" id="WJIE01000002">
    <property type="protein sequence ID" value="MRG91700.1"/>
    <property type="molecule type" value="Genomic_DNA"/>
</dbReference>
<comment type="subcellular location">
    <subcellularLocation>
        <location evidence="2">Membrane</location>
        <topology evidence="2">Multi-pass membrane protein</topology>
    </subcellularLocation>
</comment>
<organism evidence="9 10">
    <name type="scientific">Polyangium spumosum</name>
    <dbReference type="NCBI Taxonomy" id="889282"/>
    <lineage>
        <taxon>Bacteria</taxon>
        <taxon>Pseudomonadati</taxon>
        <taxon>Myxococcota</taxon>
        <taxon>Polyangia</taxon>
        <taxon>Polyangiales</taxon>
        <taxon>Polyangiaceae</taxon>
        <taxon>Polyangium</taxon>
    </lineage>
</organism>
<evidence type="ECO:0000259" key="8">
    <source>
        <dbReference type="Pfam" id="PF02163"/>
    </source>
</evidence>
<dbReference type="AlphaFoldDB" id="A0A6N7PN38"/>
<dbReference type="Pfam" id="PF02163">
    <property type="entry name" value="Peptidase_M50"/>
    <property type="match status" value="1"/>
</dbReference>
<dbReference type="InterPro" id="IPR008915">
    <property type="entry name" value="Peptidase_M50"/>
</dbReference>
<keyword evidence="6 7" id="KW-0472">Membrane</keyword>
<comment type="caution">
    <text evidence="9">The sequence shown here is derived from an EMBL/GenBank/DDBJ whole genome shotgun (WGS) entry which is preliminary data.</text>
</comment>
<dbReference type="OrthoDB" id="9759690at2"/>
<feature type="transmembrane region" description="Helical" evidence="7">
    <location>
        <begin position="312"/>
        <end position="335"/>
    </location>
</feature>
<feature type="transmembrane region" description="Helical" evidence="7">
    <location>
        <begin position="282"/>
        <end position="306"/>
    </location>
</feature>
<keyword evidence="5 7" id="KW-1133">Transmembrane helix</keyword>
<feature type="transmembrane region" description="Helical" evidence="7">
    <location>
        <begin position="186"/>
        <end position="205"/>
    </location>
</feature>
<dbReference type="GO" id="GO:0006508">
    <property type="term" value="P:proteolysis"/>
    <property type="evidence" value="ECO:0007669"/>
    <property type="project" value="InterPro"/>
</dbReference>
<dbReference type="Proteomes" id="UP000440224">
    <property type="component" value="Unassembled WGS sequence"/>
</dbReference>
<feature type="domain" description="Peptidase M50" evidence="8">
    <location>
        <begin position="224"/>
        <end position="378"/>
    </location>
</feature>
<evidence type="ECO:0000256" key="4">
    <source>
        <dbReference type="ARBA" id="ARBA00022692"/>
    </source>
</evidence>
<evidence type="ECO:0000313" key="10">
    <source>
        <dbReference type="Proteomes" id="UP000440224"/>
    </source>
</evidence>
<proteinExistence type="inferred from homology"/>
<evidence type="ECO:0000256" key="3">
    <source>
        <dbReference type="ARBA" id="ARBA00007931"/>
    </source>
</evidence>
<reference evidence="9 10" key="1">
    <citation type="submission" date="2019-10" db="EMBL/GenBank/DDBJ databases">
        <title>A soil myxobacterium in the family Polyangiaceae.</title>
        <authorList>
            <person name="Li Y."/>
            <person name="Wang J."/>
        </authorList>
    </citation>
    <scope>NUCLEOTIDE SEQUENCE [LARGE SCALE GENOMIC DNA]</scope>
    <source>
        <strain evidence="9 10">DSM 14734</strain>
    </source>
</reference>
<evidence type="ECO:0000256" key="7">
    <source>
        <dbReference type="SAM" id="Phobius"/>
    </source>
</evidence>
<feature type="transmembrane region" description="Helical" evidence="7">
    <location>
        <begin position="383"/>
        <end position="407"/>
    </location>
</feature>